<keyword evidence="1" id="KW-0175">Coiled coil</keyword>
<feature type="coiled-coil region" evidence="1">
    <location>
        <begin position="142"/>
        <end position="169"/>
    </location>
</feature>
<reference evidence="3 4" key="1">
    <citation type="submission" date="2014-03" db="EMBL/GenBank/DDBJ databases">
        <title>Genomics of Bifidobacteria.</title>
        <authorList>
            <person name="Ventura M."/>
            <person name="Milani C."/>
            <person name="Lugli G.A."/>
        </authorList>
    </citation>
    <scope>NUCLEOTIDE SEQUENCE [LARGE SCALE GENOMIC DNA]</scope>
    <source>
        <strain evidence="3 4">LMG 21589</strain>
    </source>
</reference>
<dbReference type="Proteomes" id="UP000029033">
    <property type="component" value="Unassembled WGS sequence"/>
</dbReference>
<dbReference type="eggNOG" id="ENOG5032Y8E">
    <property type="taxonomic scope" value="Bacteria"/>
</dbReference>
<evidence type="ECO:0000313" key="4">
    <source>
        <dbReference type="Proteomes" id="UP000029033"/>
    </source>
</evidence>
<protein>
    <submittedName>
        <fullName evidence="3">Uncharacterized protein</fullName>
    </submittedName>
</protein>
<sequence>MAHGGGAFSPDEINYLKSLPAVSEATSTRITYSEAFKRSSLRRYMAGESPVKLFREAGMSPELIGYKRIERAFARWKKAEADAVRGDPSDEGRRSWKGGADDGTSQARLSDREGLARAGQTIDMPLPGSEASRKFDIRDVLIFQQIRRIDELEAQVDRLRAQLDHMDACGSAAGDDAGDPSVND</sequence>
<dbReference type="EMBL" id="JGZO01000002">
    <property type="protein sequence ID" value="KFI95564.1"/>
    <property type="molecule type" value="Genomic_DNA"/>
</dbReference>
<accession>A0A087DJ64</accession>
<dbReference type="AlphaFoldDB" id="A0A087DJ64"/>
<gene>
    <name evidence="3" type="ORF">BSCA_0596</name>
</gene>
<evidence type="ECO:0000256" key="2">
    <source>
        <dbReference type="SAM" id="MobiDB-lite"/>
    </source>
</evidence>
<evidence type="ECO:0000313" key="3">
    <source>
        <dbReference type="EMBL" id="KFI95564.1"/>
    </source>
</evidence>
<feature type="region of interest" description="Disordered" evidence="2">
    <location>
        <begin position="80"/>
        <end position="129"/>
    </location>
</feature>
<name>A0A087DJ64_9BIFI</name>
<comment type="caution">
    <text evidence="3">The sequence shown here is derived from an EMBL/GenBank/DDBJ whole genome shotgun (WGS) entry which is preliminary data.</text>
</comment>
<dbReference type="STRING" id="158787.BSCA_0596"/>
<organism evidence="3 4">
    <name type="scientific">Bifidobacterium scardovii</name>
    <dbReference type="NCBI Taxonomy" id="158787"/>
    <lineage>
        <taxon>Bacteria</taxon>
        <taxon>Bacillati</taxon>
        <taxon>Actinomycetota</taxon>
        <taxon>Actinomycetes</taxon>
        <taxon>Bifidobacteriales</taxon>
        <taxon>Bifidobacteriaceae</taxon>
        <taxon>Bifidobacterium</taxon>
    </lineage>
</organism>
<evidence type="ECO:0000256" key="1">
    <source>
        <dbReference type="SAM" id="Coils"/>
    </source>
</evidence>
<keyword evidence="4" id="KW-1185">Reference proteome</keyword>
<feature type="compositionally biased region" description="Basic and acidic residues" evidence="2">
    <location>
        <begin position="80"/>
        <end position="94"/>
    </location>
</feature>
<proteinExistence type="predicted"/>